<sequence length="121" mass="13439">MHTEVMPALSRNPQLLRRAQFARFTFCVKSETQARWLSVGDGDVRVLPDLAGAEPNFTLQARDEVWRSYAQAVPPPGYNDILAMVESGQGELDGRDMLPFFSNIFLVKGIVAALIKGDASW</sequence>
<gene>
    <name evidence="1" type="ORF">J2X09_005231</name>
</gene>
<evidence type="ECO:0000313" key="1">
    <source>
        <dbReference type="EMBL" id="MDR7097455.1"/>
    </source>
</evidence>
<keyword evidence="2" id="KW-1185">Reference proteome</keyword>
<organism evidence="1 2">
    <name type="scientific">Hydrogenophaga laconesensis</name>
    <dbReference type="NCBI Taxonomy" id="1805971"/>
    <lineage>
        <taxon>Bacteria</taxon>
        <taxon>Pseudomonadati</taxon>
        <taxon>Pseudomonadota</taxon>
        <taxon>Betaproteobacteria</taxon>
        <taxon>Burkholderiales</taxon>
        <taxon>Comamonadaceae</taxon>
        <taxon>Hydrogenophaga</taxon>
    </lineage>
</organism>
<name>A0ABU1VJG1_9BURK</name>
<dbReference type="EMBL" id="JAVDWE010000026">
    <property type="protein sequence ID" value="MDR7097455.1"/>
    <property type="molecule type" value="Genomic_DNA"/>
</dbReference>
<proteinExistence type="predicted"/>
<reference evidence="1 2" key="1">
    <citation type="submission" date="2023-07" db="EMBL/GenBank/DDBJ databases">
        <title>Sorghum-associated microbial communities from plants grown in Nebraska, USA.</title>
        <authorList>
            <person name="Schachtman D."/>
        </authorList>
    </citation>
    <scope>NUCLEOTIDE SEQUENCE [LARGE SCALE GENOMIC DNA]</scope>
    <source>
        <strain evidence="1 2">BE240</strain>
    </source>
</reference>
<accession>A0ABU1VJG1</accession>
<evidence type="ECO:0000313" key="2">
    <source>
        <dbReference type="Proteomes" id="UP001265550"/>
    </source>
</evidence>
<comment type="caution">
    <text evidence="1">The sequence shown here is derived from an EMBL/GenBank/DDBJ whole genome shotgun (WGS) entry which is preliminary data.</text>
</comment>
<dbReference type="Proteomes" id="UP001265550">
    <property type="component" value="Unassembled WGS sequence"/>
</dbReference>
<protein>
    <submittedName>
        <fullName evidence="1">Uncharacterized protein</fullName>
    </submittedName>
</protein>